<reference evidence="2 3" key="1">
    <citation type="submission" date="2021-06" db="EMBL/GenBank/DDBJ databases">
        <authorList>
            <person name="Palmer J.M."/>
        </authorList>
    </citation>
    <scope>NUCLEOTIDE SEQUENCE [LARGE SCALE GENOMIC DNA]</scope>
    <source>
        <strain evidence="2 3">CL_MEX2019</strain>
        <tissue evidence="2">Muscle</tissue>
    </source>
</reference>
<gene>
    <name evidence="2" type="ORF">CHARACLAT_028530</name>
</gene>
<proteinExistence type="predicted"/>
<evidence type="ECO:0000313" key="3">
    <source>
        <dbReference type="Proteomes" id="UP001352852"/>
    </source>
</evidence>
<dbReference type="EMBL" id="JAHUTJ010003820">
    <property type="protein sequence ID" value="MED6265735.1"/>
    <property type="molecule type" value="Genomic_DNA"/>
</dbReference>
<dbReference type="Proteomes" id="UP001352852">
    <property type="component" value="Unassembled WGS sequence"/>
</dbReference>
<feature type="region of interest" description="Disordered" evidence="1">
    <location>
        <begin position="32"/>
        <end position="53"/>
    </location>
</feature>
<keyword evidence="3" id="KW-1185">Reference proteome</keyword>
<protein>
    <submittedName>
        <fullName evidence="2">Uncharacterized protein</fullName>
    </submittedName>
</protein>
<organism evidence="2 3">
    <name type="scientific">Characodon lateralis</name>
    <dbReference type="NCBI Taxonomy" id="208331"/>
    <lineage>
        <taxon>Eukaryota</taxon>
        <taxon>Metazoa</taxon>
        <taxon>Chordata</taxon>
        <taxon>Craniata</taxon>
        <taxon>Vertebrata</taxon>
        <taxon>Euteleostomi</taxon>
        <taxon>Actinopterygii</taxon>
        <taxon>Neopterygii</taxon>
        <taxon>Teleostei</taxon>
        <taxon>Neoteleostei</taxon>
        <taxon>Acanthomorphata</taxon>
        <taxon>Ovalentaria</taxon>
        <taxon>Atherinomorphae</taxon>
        <taxon>Cyprinodontiformes</taxon>
        <taxon>Goodeidae</taxon>
        <taxon>Characodon</taxon>
    </lineage>
</organism>
<sequence>MFRSKPSSCHSAAPLRKLCGSGGSKLTRLFPHVTSPGLRSRGSHGPAATTPSFRGLAGLPTALQCPLGLQSKQLARYHRQPPQALPTVIGACANQTWRRVTTRVDKRRPSSLDMSPKAWRAASFVSPSAAPAAASGTVPTGGQRGNCQYVPYEPQCRRHGTRSCPSPDTGRLDSGPSP</sequence>
<accession>A0ABU7CVE2</accession>
<evidence type="ECO:0000256" key="1">
    <source>
        <dbReference type="SAM" id="MobiDB-lite"/>
    </source>
</evidence>
<evidence type="ECO:0000313" key="2">
    <source>
        <dbReference type="EMBL" id="MED6265735.1"/>
    </source>
</evidence>
<name>A0ABU7CVE2_9TELE</name>
<feature type="region of interest" description="Disordered" evidence="1">
    <location>
        <begin position="155"/>
        <end position="178"/>
    </location>
</feature>
<comment type="caution">
    <text evidence="2">The sequence shown here is derived from an EMBL/GenBank/DDBJ whole genome shotgun (WGS) entry which is preliminary data.</text>
</comment>